<dbReference type="EMBL" id="KT270475">
    <property type="protein sequence ID" value="ALA04577.1"/>
    <property type="molecule type" value="mRNA"/>
</dbReference>
<name>A0A0K2CK02_PLAAC</name>
<protein>
    <submittedName>
        <fullName evidence="7">Squamosa promoter binding protein-like 3d</fullName>
    </submittedName>
</protein>
<reference evidence="7" key="1">
    <citation type="submission" date="2016-01" db="EMBL/GenBank/DDBJ databases">
        <title>Isolation and characterization of four squamosa promoter binding protein-like 3 (SPL3) homologs from the basal eudicot London plane tree (Platanus acerifolia).</title>
        <authorList>
            <person name="Han H."/>
            <person name="Liu G."/>
            <person name="Zhang J."/>
            <person name="Zhang S."/>
            <person name="Cai F."/>
            <person name="Bao Z."/>
            <person name="Zhang Y."/>
            <person name="Bao M."/>
        </authorList>
    </citation>
    <scope>NUCLEOTIDE SEQUENCE</scope>
</reference>
<gene>
    <name evidence="7" type="primary">SPL3d</name>
</gene>
<dbReference type="GO" id="GO:0008270">
    <property type="term" value="F:zinc ion binding"/>
    <property type="evidence" value="ECO:0007669"/>
    <property type="project" value="UniProtKB-KW"/>
</dbReference>
<feature type="compositionally biased region" description="Basic and acidic residues" evidence="5">
    <location>
        <begin position="137"/>
        <end position="150"/>
    </location>
</feature>
<dbReference type="PANTHER" id="PTHR31251:SF226">
    <property type="entry name" value="SQUAMOSA PROMOTER-BINDING-LIKE PROTEIN 6"/>
    <property type="match status" value="1"/>
</dbReference>
<feature type="compositionally biased region" description="Basic and acidic residues" evidence="5">
    <location>
        <begin position="1"/>
        <end position="10"/>
    </location>
</feature>
<evidence type="ECO:0000256" key="5">
    <source>
        <dbReference type="SAM" id="MobiDB-lite"/>
    </source>
</evidence>
<dbReference type="Gene3D" id="4.10.1100.10">
    <property type="entry name" value="Transcription factor, SBP-box domain"/>
    <property type="match status" value="1"/>
</dbReference>
<feature type="region of interest" description="Disordered" evidence="5">
    <location>
        <begin position="126"/>
        <end position="184"/>
    </location>
</feature>
<accession>A0A0K2CK02</accession>
<organism evidence="7">
    <name type="scientific">Platanus acerifolia</name>
    <name type="common">London plane tree</name>
    <dbReference type="NCBI Taxonomy" id="140101"/>
    <lineage>
        <taxon>Eukaryota</taxon>
        <taxon>Viridiplantae</taxon>
        <taxon>Streptophyta</taxon>
        <taxon>Embryophyta</taxon>
        <taxon>Tracheophyta</taxon>
        <taxon>Spermatophyta</taxon>
        <taxon>Magnoliopsida</taxon>
        <taxon>Proteales</taxon>
        <taxon>Platanaceae</taxon>
        <taxon>Platanus</taxon>
    </lineage>
</organism>
<feature type="region of interest" description="Disordered" evidence="5">
    <location>
        <begin position="1"/>
        <end position="41"/>
    </location>
</feature>
<dbReference type="InterPro" id="IPR004333">
    <property type="entry name" value="SBP_dom"/>
</dbReference>
<dbReference type="AlphaFoldDB" id="A0A0K2CK02"/>
<dbReference type="InterPro" id="IPR044817">
    <property type="entry name" value="SBP-like"/>
</dbReference>
<dbReference type="InterPro" id="IPR036893">
    <property type="entry name" value="SBP_sf"/>
</dbReference>
<feature type="domain" description="SBP-type" evidence="6">
    <location>
        <begin position="59"/>
        <end position="136"/>
    </location>
</feature>
<evidence type="ECO:0000256" key="4">
    <source>
        <dbReference type="PROSITE-ProRule" id="PRU00470"/>
    </source>
</evidence>
<keyword evidence="1" id="KW-0479">Metal-binding</keyword>
<dbReference type="PANTHER" id="PTHR31251">
    <property type="entry name" value="SQUAMOSA PROMOTER-BINDING-LIKE PROTEIN 4"/>
    <property type="match status" value="1"/>
</dbReference>
<feature type="compositionally biased region" description="Acidic residues" evidence="5">
    <location>
        <begin position="11"/>
        <end position="37"/>
    </location>
</feature>
<dbReference type="Pfam" id="PF03110">
    <property type="entry name" value="SBP"/>
    <property type="match status" value="1"/>
</dbReference>
<evidence type="ECO:0000256" key="3">
    <source>
        <dbReference type="ARBA" id="ARBA00022833"/>
    </source>
</evidence>
<proteinExistence type="evidence at transcript level"/>
<evidence type="ECO:0000313" key="7">
    <source>
        <dbReference type="EMBL" id="ALA04577.1"/>
    </source>
</evidence>
<dbReference type="GO" id="GO:0005634">
    <property type="term" value="C:nucleus"/>
    <property type="evidence" value="ECO:0007669"/>
    <property type="project" value="InterPro"/>
</dbReference>
<keyword evidence="3" id="KW-0862">Zinc</keyword>
<evidence type="ECO:0000256" key="2">
    <source>
        <dbReference type="ARBA" id="ARBA00022771"/>
    </source>
</evidence>
<evidence type="ECO:0000256" key="1">
    <source>
        <dbReference type="ARBA" id="ARBA00022723"/>
    </source>
</evidence>
<feature type="compositionally biased region" description="Basic residues" evidence="5">
    <location>
        <begin position="126"/>
        <end position="136"/>
    </location>
</feature>
<dbReference type="SUPFAM" id="SSF103612">
    <property type="entry name" value="SBT domain"/>
    <property type="match status" value="1"/>
</dbReference>
<sequence>MAKRSMRETMNDDDDYDPDNDEEQVETEEENDEEGEEKVEQRRKMVLMRASGASVNLHTLCCQADDCDADLGAAKRYHRRHRVCERHAKAAVVSVSGVDQRYCQQCSRFHEISQFDDTKRSCRKRLAGHNQRRRKTHSELQAEDGGEKLAEPNMKASSWGRPSHPGSVGMTLQKNHGFKHFQIR</sequence>
<dbReference type="PROSITE" id="PS51141">
    <property type="entry name" value="ZF_SBP"/>
    <property type="match status" value="1"/>
</dbReference>
<dbReference type="GO" id="GO:0003677">
    <property type="term" value="F:DNA binding"/>
    <property type="evidence" value="ECO:0007669"/>
    <property type="project" value="InterPro"/>
</dbReference>
<evidence type="ECO:0000259" key="6">
    <source>
        <dbReference type="PROSITE" id="PS51141"/>
    </source>
</evidence>
<keyword evidence="2 4" id="KW-0863">Zinc-finger</keyword>